<evidence type="ECO:0000259" key="2">
    <source>
        <dbReference type="Pfam" id="PF02906"/>
    </source>
</evidence>
<keyword evidence="4" id="KW-1185">Reference proteome</keyword>
<comment type="similarity">
    <text evidence="1">Belongs to the NARF family.</text>
</comment>
<evidence type="ECO:0000313" key="4">
    <source>
        <dbReference type="Proteomes" id="UP001177744"/>
    </source>
</evidence>
<evidence type="ECO:0000313" key="3">
    <source>
        <dbReference type="EMBL" id="KAK1344062.1"/>
    </source>
</evidence>
<dbReference type="InterPro" id="IPR004108">
    <property type="entry name" value="Fe_hydrogenase_lsu_C"/>
</dbReference>
<organism evidence="3 4">
    <name type="scientific">Cnephaeus nilssonii</name>
    <name type="common">Northern bat</name>
    <name type="synonym">Eptesicus nilssonii</name>
    <dbReference type="NCBI Taxonomy" id="3371016"/>
    <lineage>
        <taxon>Eukaryota</taxon>
        <taxon>Metazoa</taxon>
        <taxon>Chordata</taxon>
        <taxon>Craniata</taxon>
        <taxon>Vertebrata</taxon>
        <taxon>Euteleostomi</taxon>
        <taxon>Mammalia</taxon>
        <taxon>Eutheria</taxon>
        <taxon>Laurasiatheria</taxon>
        <taxon>Chiroptera</taxon>
        <taxon>Yangochiroptera</taxon>
        <taxon>Vespertilionidae</taxon>
        <taxon>Cnephaeus</taxon>
    </lineage>
</organism>
<feature type="domain" description="Iron hydrogenase large subunit C-terminal" evidence="2">
    <location>
        <begin position="50"/>
        <end position="128"/>
    </location>
</feature>
<reference evidence="3" key="1">
    <citation type="submission" date="2023-06" db="EMBL/GenBank/DDBJ databases">
        <title>Reference genome for the Northern bat (Eptesicus nilssonii), a most northern bat species.</title>
        <authorList>
            <person name="Laine V.N."/>
            <person name="Pulliainen A.T."/>
            <person name="Lilley T.M."/>
        </authorList>
    </citation>
    <scope>NUCLEOTIDE SEQUENCE</scope>
    <source>
        <strain evidence="3">BLF_Eptnil</strain>
        <tissue evidence="3">Kidney</tissue>
    </source>
</reference>
<accession>A0AA40I6P6</accession>
<comment type="caution">
    <text evidence="3">The sequence shown here is derived from an EMBL/GenBank/DDBJ whole genome shotgun (WGS) entry which is preliminary data.</text>
</comment>
<dbReference type="Pfam" id="PF02906">
    <property type="entry name" value="Fe_hyd_lg_C"/>
    <property type="match status" value="1"/>
</dbReference>
<dbReference type="SUPFAM" id="SSF53920">
    <property type="entry name" value="Fe-only hydrogenase"/>
    <property type="match status" value="1"/>
</dbReference>
<gene>
    <name evidence="3" type="ORF">QTO34_014621</name>
</gene>
<dbReference type="EMBL" id="JAULJE010000004">
    <property type="protein sequence ID" value="KAK1344062.1"/>
    <property type="molecule type" value="Genomic_DNA"/>
</dbReference>
<dbReference type="Proteomes" id="UP001177744">
    <property type="component" value="Unassembled WGS sequence"/>
</dbReference>
<name>A0AA40I6P6_CNENI</name>
<dbReference type="Gene3D" id="3.40.50.1780">
    <property type="match status" value="1"/>
</dbReference>
<proteinExistence type="inferred from homology"/>
<dbReference type="InterPro" id="IPR050340">
    <property type="entry name" value="Cytosolic_Fe-S_CAF"/>
</dbReference>
<evidence type="ECO:0000256" key="1">
    <source>
        <dbReference type="ARBA" id="ARBA00006596"/>
    </source>
</evidence>
<dbReference type="AlphaFoldDB" id="A0AA40I6P6"/>
<dbReference type="PANTHER" id="PTHR11615">
    <property type="entry name" value="NITRATE, FORMATE, IRON DEHYDROGENASE"/>
    <property type="match status" value="1"/>
</dbReference>
<sequence length="162" mass="18588">MKIAADFSNLESQKEFVRQYCQHCEEEPWLPMLTSACPGWDRYAECIMDSLVKDYFIRRQNLSPDKILHVIVALCYDKKLEALREDVPTALHSSHGADCMLTSGEIVQKMEPSDLALNDATVDTLFGDMKEKEVRLHYGTWHTSSGTWPWFNEDVGVLTYPP</sequence>
<dbReference type="InterPro" id="IPR009016">
    <property type="entry name" value="Fe_hydrogenase"/>
</dbReference>
<protein>
    <recommendedName>
        <fullName evidence="2">Iron hydrogenase large subunit C-terminal domain-containing protein</fullName>
    </recommendedName>
</protein>